<gene>
    <name evidence="2" type="ORF">NDI37_13390</name>
</gene>
<reference evidence="2 3" key="1">
    <citation type="submission" date="2022-04" db="EMBL/GenBank/DDBJ databases">
        <title>Positive selection, recombination, and allopatry shape intraspecific diversity of widespread and dominant cyanobacteria.</title>
        <authorList>
            <person name="Wei J."/>
            <person name="Shu W."/>
            <person name="Hu C."/>
        </authorList>
    </citation>
    <scope>NUCLEOTIDE SEQUENCE [LARGE SCALE GENOMIC DNA]</scope>
    <source>
        <strain evidence="2 3">GB2-A5</strain>
    </source>
</reference>
<comment type="caution">
    <text evidence="2">The sequence shown here is derived from an EMBL/GenBank/DDBJ whole genome shotgun (WGS) entry which is preliminary data.</text>
</comment>
<accession>A0ABV0JQE0</accession>
<dbReference type="InterPro" id="IPR036388">
    <property type="entry name" value="WH-like_DNA-bd_sf"/>
</dbReference>
<evidence type="ECO:0000313" key="3">
    <source>
        <dbReference type="Proteomes" id="UP001442494"/>
    </source>
</evidence>
<evidence type="ECO:0000313" key="2">
    <source>
        <dbReference type="EMBL" id="MEP0865460.1"/>
    </source>
</evidence>
<sequence length="57" mass="6709">MFNPSPLFKHPLRELEEFGLVQVRVYPEVPPHVEYSLIERGRENQSVMTALNQLESR</sequence>
<dbReference type="EMBL" id="JAMPKK010000026">
    <property type="protein sequence ID" value="MEP0865460.1"/>
    <property type="molecule type" value="Genomic_DNA"/>
</dbReference>
<dbReference type="Gene3D" id="1.10.10.10">
    <property type="entry name" value="Winged helix-like DNA-binding domain superfamily/Winged helix DNA-binding domain"/>
    <property type="match status" value="1"/>
</dbReference>
<feature type="domain" description="HTH hxlR-type" evidence="1">
    <location>
        <begin position="1"/>
        <end position="57"/>
    </location>
</feature>
<dbReference type="Pfam" id="PF01638">
    <property type="entry name" value="HxlR"/>
    <property type="match status" value="1"/>
</dbReference>
<dbReference type="Proteomes" id="UP001442494">
    <property type="component" value="Unassembled WGS sequence"/>
</dbReference>
<dbReference type="PROSITE" id="PS51118">
    <property type="entry name" value="HTH_HXLR"/>
    <property type="match status" value="1"/>
</dbReference>
<evidence type="ECO:0000259" key="1">
    <source>
        <dbReference type="PROSITE" id="PS51118"/>
    </source>
</evidence>
<dbReference type="SUPFAM" id="SSF46785">
    <property type="entry name" value="Winged helix' DNA-binding domain"/>
    <property type="match status" value="1"/>
</dbReference>
<proteinExistence type="predicted"/>
<name>A0ABV0JQE0_9CYAN</name>
<dbReference type="InterPro" id="IPR036390">
    <property type="entry name" value="WH_DNA-bd_sf"/>
</dbReference>
<protein>
    <submittedName>
        <fullName evidence="2">Winged helix-turn-helix transcriptional regulator</fullName>
    </submittedName>
</protein>
<dbReference type="InterPro" id="IPR002577">
    <property type="entry name" value="HTH_HxlR"/>
</dbReference>
<organism evidence="2 3">
    <name type="scientific">Funiculus sociatus GB2-A5</name>
    <dbReference type="NCBI Taxonomy" id="2933946"/>
    <lineage>
        <taxon>Bacteria</taxon>
        <taxon>Bacillati</taxon>
        <taxon>Cyanobacteriota</taxon>
        <taxon>Cyanophyceae</taxon>
        <taxon>Coleofasciculales</taxon>
        <taxon>Coleofasciculaceae</taxon>
        <taxon>Funiculus</taxon>
    </lineage>
</organism>
<keyword evidence="3" id="KW-1185">Reference proteome</keyword>